<organism evidence="1 2">
    <name type="scientific">Nitrobacter winogradskyi</name>
    <name type="common">Nitrobacter agilis</name>
    <dbReference type="NCBI Taxonomy" id="913"/>
    <lineage>
        <taxon>Bacteria</taxon>
        <taxon>Pseudomonadati</taxon>
        <taxon>Pseudomonadota</taxon>
        <taxon>Alphaproteobacteria</taxon>
        <taxon>Hyphomicrobiales</taxon>
        <taxon>Nitrobacteraceae</taxon>
        <taxon>Nitrobacter</taxon>
    </lineage>
</organism>
<dbReference type="OrthoDB" id="7432864at2"/>
<gene>
    <name evidence="1" type="ORF">NWI01_17340</name>
</gene>
<proteinExistence type="predicted"/>
<reference evidence="1 2" key="1">
    <citation type="submission" date="2019-06" db="EMBL/GenBank/DDBJ databases">
        <title>Whole genome shotgun sequence of Nitrobacter winogradskyi NBRC 14297.</title>
        <authorList>
            <person name="Hosoyama A."/>
            <person name="Uohara A."/>
            <person name="Ohji S."/>
            <person name="Ichikawa N."/>
        </authorList>
    </citation>
    <scope>NUCLEOTIDE SEQUENCE [LARGE SCALE GENOMIC DNA]</scope>
    <source>
        <strain evidence="1 2">NBRC 14297</strain>
    </source>
</reference>
<sequence length="139" mass="15823">MSREFLPGQVIDYPYLWAWQHERGETEGRKLRPTCVVVAVRSTNDGLTHLALLAITTQPPQADRVAIEVSDIECRRAGLSDLKQCWIVVDEYNYDVAERSWYIEPHGEVLGRFSKAFMMKIAAAFAKARASGLRINRLD</sequence>
<evidence type="ECO:0008006" key="3">
    <source>
        <dbReference type="Google" id="ProtNLM"/>
    </source>
</evidence>
<evidence type="ECO:0000313" key="1">
    <source>
        <dbReference type="EMBL" id="GEC15842.1"/>
    </source>
</evidence>
<dbReference type="Proteomes" id="UP000318825">
    <property type="component" value="Unassembled WGS sequence"/>
</dbReference>
<name>A0A4Y3WA30_NITWI</name>
<protein>
    <recommendedName>
        <fullName evidence="3">PemK-like protein</fullName>
    </recommendedName>
</protein>
<dbReference type="RefSeq" id="WP_141383510.1">
    <property type="nucleotide sequence ID" value="NZ_BJNF01000042.1"/>
</dbReference>
<comment type="caution">
    <text evidence="1">The sequence shown here is derived from an EMBL/GenBank/DDBJ whole genome shotgun (WGS) entry which is preliminary data.</text>
</comment>
<dbReference type="EMBL" id="BJNF01000042">
    <property type="protein sequence ID" value="GEC15842.1"/>
    <property type="molecule type" value="Genomic_DNA"/>
</dbReference>
<dbReference type="AlphaFoldDB" id="A0A4Y3WA30"/>
<accession>A0A4Y3WA30</accession>
<evidence type="ECO:0000313" key="2">
    <source>
        <dbReference type="Proteomes" id="UP000318825"/>
    </source>
</evidence>